<name>A0ABV0W6J0_9TELE</name>
<dbReference type="EMBL" id="JAHRIM010027234">
    <property type="protein sequence ID" value="MEQ2264112.1"/>
    <property type="molecule type" value="Genomic_DNA"/>
</dbReference>
<proteinExistence type="predicted"/>
<sequence length="122" mass="13670">MTLLMILNSEKTNKQPTSAIKKHNIAVNENKPTNSPPWNSPGAKLKNKSLPSDLGRQYLHGGKTCFQKGGFYLDKCGVTLFAANIFYSVNQTPDALDILATKRRRRSEGQLQPAEIRMNHEE</sequence>
<protein>
    <submittedName>
        <fullName evidence="1">Uncharacterized protein</fullName>
    </submittedName>
</protein>
<gene>
    <name evidence="1" type="ORF">XENORESO_019477</name>
</gene>
<organism evidence="1 2">
    <name type="scientific">Xenotaenia resolanae</name>
    <dbReference type="NCBI Taxonomy" id="208358"/>
    <lineage>
        <taxon>Eukaryota</taxon>
        <taxon>Metazoa</taxon>
        <taxon>Chordata</taxon>
        <taxon>Craniata</taxon>
        <taxon>Vertebrata</taxon>
        <taxon>Euteleostomi</taxon>
        <taxon>Actinopterygii</taxon>
        <taxon>Neopterygii</taxon>
        <taxon>Teleostei</taxon>
        <taxon>Neoteleostei</taxon>
        <taxon>Acanthomorphata</taxon>
        <taxon>Ovalentaria</taxon>
        <taxon>Atherinomorphae</taxon>
        <taxon>Cyprinodontiformes</taxon>
        <taxon>Goodeidae</taxon>
        <taxon>Xenotaenia</taxon>
    </lineage>
</organism>
<evidence type="ECO:0000313" key="2">
    <source>
        <dbReference type="Proteomes" id="UP001444071"/>
    </source>
</evidence>
<dbReference type="Proteomes" id="UP001444071">
    <property type="component" value="Unassembled WGS sequence"/>
</dbReference>
<keyword evidence="2" id="KW-1185">Reference proteome</keyword>
<accession>A0ABV0W6J0</accession>
<reference evidence="1 2" key="1">
    <citation type="submission" date="2021-06" db="EMBL/GenBank/DDBJ databases">
        <authorList>
            <person name="Palmer J.M."/>
        </authorList>
    </citation>
    <scope>NUCLEOTIDE SEQUENCE [LARGE SCALE GENOMIC DNA]</scope>
    <source>
        <strain evidence="1 2">XR_2019</strain>
        <tissue evidence="1">Muscle</tissue>
    </source>
</reference>
<evidence type="ECO:0000313" key="1">
    <source>
        <dbReference type="EMBL" id="MEQ2264112.1"/>
    </source>
</evidence>
<comment type="caution">
    <text evidence="1">The sequence shown here is derived from an EMBL/GenBank/DDBJ whole genome shotgun (WGS) entry which is preliminary data.</text>
</comment>